<evidence type="ECO:0000313" key="2">
    <source>
        <dbReference type="EMBL" id="EGG12208.1"/>
    </source>
</evidence>
<accession>F4R5S1</accession>
<keyword evidence="3" id="KW-1185">Reference proteome</keyword>
<dbReference type="RefSeq" id="XP_007404583.1">
    <property type="nucleotide sequence ID" value="XM_007404521.1"/>
</dbReference>
<dbReference type="InParanoid" id="F4R5S1"/>
<reference evidence="3" key="1">
    <citation type="journal article" date="2011" name="Proc. Natl. Acad. Sci. U.S.A.">
        <title>Obligate biotrophy features unraveled by the genomic analysis of rust fungi.</title>
        <authorList>
            <person name="Duplessis S."/>
            <person name="Cuomo C.A."/>
            <person name="Lin Y.-C."/>
            <person name="Aerts A."/>
            <person name="Tisserant E."/>
            <person name="Veneault-Fourrey C."/>
            <person name="Joly D.L."/>
            <person name="Hacquard S."/>
            <person name="Amselem J."/>
            <person name="Cantarel B.L."/>
            <person name="Chiu R."/>
            <person name="Coutinho P.M."/>
            <person name="Feau N."/>
            <person name="Field M."/>
            <person name="Frey P."/>
            <person name="Gelhaye E."/>
            <person name="Goldberg J."/>
            <person name="Grabherr M.G."/>
            <person name="Kodira C.D."/>
            <person name="Kohler A."/>
            <person name="Kuees U."/>
            <person name="Lindquist E.A."/>
            <person name="Lucas S.M."/>
            <person name="Mago R."/>
            <person name="Mauceli E."/>
            <person name="Morin E."/>
            <person name="Murat C."/>
            <person name="Pangilinan J.L."/>
            <person name="Park R."/>
            <person name="Pearson M."/>
            <person name="Quesneville H."/>
            <person name="Rouhier N."/>
            <person name="Sakthikumar S."/>
            <person name="Salamov A.A."/>
            <person name="Schmutz J."/>
            <person name="Selles B."/>
            <person name="Shapiro H."/>
            <person name="Tanguay P."/>
            <person name="Tuskan G.A."/>
            <person name="Henrissat B."/>
            <person name="Van de Peer Y."/>
            <person name="Rouze P."/>
            <person name="Ellis J.G."/>
            <person name="Dodds P.N."/>
            <person name="Schein J.E."/>
            <person name="Zhong S."/>
            <person name="Hamelin R.C."/>
            <person name="Grigoriev I.V."/>
            <person name="Szabo L.J."/>
            <person name="Martin F."/>
        </authorList>
    </citation>
    <scope>NUCLEOTIDE SEQUENCE [LARGE SCALE GENOMIC DNA]</scope>
    <source>
        <strain evidence="3">98AG31 / pathotype 3-4-7</strain>
    </source>
</reference>
<feature type="chain" id="PRO_5003320622" evidence="1">
    <location>
        <begin position="26"/>
        <end position="107"/>
    </location>
</feature>
<protein>
    <submittedName>
        <fullName evidence="2">Secreted protein</fullName>
    </submittedName>
</protein>
<dbReference type="GeneID" id="18926381"/>
<sequence>MKLVLSPKFLAIGFMLICASQVIFSMEDVFVTLAPGEEYDGITWISPPGGKGGTLSNPRGQKIEIQPVKNHIPPLKTTETQQYIPRNFIHPKDRGIFFRIETTGDQQ</sequence>
<dbReference type="AlphaFoldDB" id="F4R5S1"/>
<name>F4R5S1_MELLP</name>
<proteinExistence type="predicted"/>
<dbReference type="EMBL" id="GL883091">
    <property type="protein sequence ID" value="EGG12208.1"/>
    <property type="molecule type" value="Genomic_DNA"/>
</dbReference>
<keyword evidence="1" id="KW-0732">Signal</keyword>
<dbReference type="VEuPathDB" id="FungiDB:MELLADRAFT_123530"/>
<feature type="signal peptide" evidence="1">
    <location>
        <begin position="1"/>
        <end position="25"/>
    </location>
</feature>
<dbReference type="Proteomes" id="UP000001072">
    <property type="component" value="Unassembled WGS sequence"/>
</dbReference>
<dbReference type="HOGENOM" id="CLU_2223822_0_0_1"/>
<evidence type="ECO:0000256" key="1">
    <source>
        <dbReference type="SAM" id="SignalP"/>
    </source>
</evidence>
<evidence type="ECO:0000313" key="3">
    <source>
        <dbReference type="Proteomes" id="UP000001072"/>
    </source>
</evidence>
<gene>
    <name evidence="2" type="ORF">MELLADRAFT_123530</name>
</gene>
<organism evidence="3">
    <name type="scientific">Melampsora larici-populina (strain 98AG31 / pathotype 3-4-7)</name>
    <name type="common">Poplar leaf rust fungus</name>
    <dbReference type="NCBI Taxonomy" id="747676"/>
    <lineage>
        <taxon>Eukaryota</taxon>
        <taxon>Fungi</taxon>
        <taxon>Dikarya</taxon>
        <taxon>Basidiomycota</taxon>
        <taxon>Pucciniomycotina</taxon>
        <taxon>Pucciniomycetes</taxon>
        <taxon>Pucciniales</taxon>
        <taxon>Melampsoraceae</taxon>
        <taxon>Melampsora</taxon>
    </lineage>
</organism>
<dbReference type="KEGG" id="mlr:MELLADRAFT_123530"/>